<dbReference type="EMBL" id="CP002174">
    <property type="protein sequence ID" value="AEA39083.1"/>
    <property type="molecule type" value="Genomic_DNA"/>
</dbReference>
<gene>
    <name evidence="5" type="primary">rpb8</name>
    <name evidence="5" type="ORF">CPARA_3gp425</name>
</gene>
<dbReference type="GeneID" id="10447340"/>
<dbReference type="InterPro" id="IPR005570">
    <property type="entry name" value="RPABC3"/>
</dbReference>
<name>F2HIF9_9CRYP</name>
<dbReference type="Proteomes" id="UP000243423">
    <property type="component" value="Nucleomorph 3"/>
</dbReference>
<evidence type="ECO:0000256" key="1">
    <source>
        <dbReference type="ARBA" id="ARBA00004123"/>
    </source>
</evidence>
<dbReference type="Gene3D" id="2.40.50.140">
    <property type="entry name" value="Nucleic acid-binding proteins"/>
    <property type="match status" value="1"/>
</dbReference>
<protein>
    <recommendedName>
        <fullName evidence="4">DNA-directed RNA polymerases I, II, and III subunit RPABC3</fullName>
    </recommendedName>
</protein>
<keyword evidence="5" id="KW-0542">Nucleomorph</keyword>
<accession>F2HIF9</accession>
<dbReference type="Pfam" id="PF03870">
    <property type="entry name" value="RNA_pol_Rpb8"/>
    <property type="match status" value="1"/>
</dbReference>
<dbReference type="AlphaFoldDB" id="F2HIF9"/>
<dbReference type="GO" id="GO:0005736">
    <property type="term" value="C:RNA polymerase I complex"/>
    <property type="evidence" value="ECO:0007669"/>
    <property type="project" value="TreeGrafter"/>
</dbReference>
<comment type="subcellular location">
    <subcellularLocation>
        <location evidence="1">Nucleus</location>
    </subcellularLocation>
</comment>
<comment type="similarity">
    <text evidence="2 4">Belongs to the eukaryotic RPB8 RNA polymerase subunit family.</text>
</comment>
<evidence type="ECO:0000313" key="6">
    <source>
        <dbReference type="Proteomes" id="UP000243423"/>
    </source>
</evidence>
<dbReference type="GO" id="GO:0005666">
    <property type="term" value="C:RNA polymerase III complex"/>
    <property type="evidence" value="ECO:0007669"/>
    <property type="project" value="TreeGrafter"/>
</dbReference>
<evidence type="ECO:0000256" key="4">
    <source>
        <dbReference type="PIRNR" id="PIRNR000779"/>
    </source>
</evidence>
<dbReference type="PANTHER" id="PTHR10917">
    <property type="entry name" value="DNA-DIRECTED RNA POLYMERASES I, II, AND III SUBUNIT RPABC3"/>
    <property type="match status" value="1"/>
</dbReference>
<dbReference type="InterPro" id="IPR012340">
    <property type="entry name" value="NA-bd_OB-fold"/>
</dbReference>
<reference evidence="5 6" key="1">
    <citation type="journal article" date="2011" name="Genome Biol. Evol.">
        <title>Complete nucleomorph genome sequence of the nonphotosynthetic alga Cryptomonas paramecium reveals a core nucleomorph gene set.</title>
        <authorList>
            <person name="Tanifuji G."/>
            <person name="Onodera N.T."/>
            <person name="Wheeler T.J."/>
            <person name="Dlutek M."/>
            <person name="Donaher N."/>
            <person name="Archibald J.M."/>
        </authorList>
    </citation>
    <scope>NUCLEOTIDE SEQUENCE [LARGE SCALE GENOMIC DNA]</scope>
    <source>
        <strain evidence="5 6">CCAP977/2A</strain>
    </source>
</reference>
<dbReference type="GO" id="GO:0003899">
    <property type="term" value="F:DNA-directed RNA polymerase activity"/>
    <property type="evidence" value="ECO:0007669"/>
    <property type="project" value="UniProtKB-UniRule"/>
</dbReference>
<proteinExistence type="inferred from homology"/>
<dbReference type="PIRSF" id="PIRSF000779">
    <property type="entry name" value="RNA_pol_Rpb8"/>
    <property type="match status" value="1"/>
</dbReference>
<evidence type="ECO:0000256" key="3">
    <source>
        <dbReference type="ARBA" id="ARBA00023242"/>
    </source>
</evidence>
<dbReference type="GO" id="GO:0006351">
    <property type="term" value="P:DNA-templated transcription"/>
    <property type="evidence" value="ECO:0007669"/>
    <property type="project" value="UniProtKB-UniRule"/>
</dbReference>
<dbReference type="PANTHER" id="PTHR10917:SF0">
    <property type="entry name" value="DNA-DIRECTED RNA POLYMERASES I, II, AND III SUBUNIT RPABC3"/>
    <property type="match status" value="1"/>
</dbReference>
<evidence type="ECO:0000256" key="2">
    <source>
        <dbReference type="ARBA" id="ARBA00008912"/>
    </source>
</evidence>
<dbReference type="GO" id="GO:0005665">
    <property type="term" value="C:RNA polymerase II, core complex"/>
    <property type="evidence" value="ECO:0007669"/>
    <property type="project" value="UniProtKB-UniRule"/>
</dbReference>
<evidence type="ECO:0000313" key="5">
    <source>
        <dbReference type="EMBL" id="AEA39083.1"/>
    </source>
</evidence>
<organism evidence="5 6">
    <name type="scientific">Cryptomonas paramaecium</name>
    <dbReference type="NCBI Taxonomy" id="2898"/>
    <lineage>
        <taxon>Eukaryota</taxon>
        <taxon>Cryptophyceae</taxon>
        <taxon>Cryptomonadales</taxon>
        <taxon>Cryptomonadaceae</taxon>
        <taxon>Cryptomonas</taxon>
    </lineage>
</organism>
<comment type="function">
    <text evidence="4">DNA-dependent RNA polymerase catalyzes the transcription of DNA into RNA using the four ribonucleoside triphosphates as substrates. Common component of RNA polymerases I, II and III which synthesize ribosomal RNA precursors, mRNA precursors and many functional non-coding RNAs, and small RNAs, such as 5S rRNA and tRNAs, respectively.</text>
</comment>
<dbReference type="SUPFAM" id="SSF50249">
    <property type="entry name" value="Nucleic acid-binding proteins"/>
    <property type="match status" value="1"/>
</dbReference>
<dbReference type="SMART" id="SM00658">
    <property type="entry name" value="RPOL8c"/>
    <property type="match status" value="1"/>
</dbReference>
<dbReference type="RefSeq" id="XP_003239981.1">
    <property type="nucleotide sequence ID" value="XM_003239933.1"/>
</dbReference>
<sequence>MIHGIFFTKNIDIISDNTTQSVDKQVKKKTFSKVSRVLVQSKDSKLQMFLDVNTEIYNLCLGDKLDIMITKVVEPVYELQGHVNDWVFNFKKELIDLYEYVMYGTVFHMGVEGNGFFIYASFGGLLMKMFGIEKKTDFEIDTKILILIRKV</sequence>
<keyword evidence="3 4" id="KW-0539">Nucleus</keyword>
<geneLocation type="nucleomorph" evidence="5"/>